<reference evidence="4" key="1">
    <citation type="submission" date="2013-10" db="EMBL/GenBank/DDBJ databases">
        <title>Genomic analysis of the causative agents of coccidiosis in chickens.</title>
        <authorList>
            <person name="Reid A.J."/>
            <person name="Blake D."/>
            <person name="Billington K."/>
            <person name="Browne H."/>
            <person name="Dunn M."/>
            <person name="Hung S."/>
            <person name="Kawahara F."/>
            <person name="Miranda-Saavedra D."/>
            <person name="Mourier T."/>
            <person name="Nagra H."/>
            <person name="Otto T.D."/>
            <person name="Rawlings N."/>
            <person name="Sanchez A."/>
            <person name="Sanders M."/>
            <person name="Subramaniam C."/>
            <person name="Tay Y."/>
            <person name="Dear P."/>
            <person name="Doerig C."/>
            <person name="Gruber A."/>
            <person name="Parkinson J."/>
            <person name="Shirley M."/>
            <person name="Wan K.L."/>
            <person name="Berriman M."/>
            <person name="Tomley F."/>
            <person name="Pain A."/>
        </authorList>
    </citation>
    <scope>NUCLEOTIDE SEQUENCE [LARGE SCALE GENOMIC DNA]</scope>
    <source>
        <strain evidence="4">Houghton</strain>
    </source>
</reference>
<gene>
    <name evidence="4" type="ORF">EPH_0043570</name>
</gene>
<feature type="coiled-coil region" evidence="1">
    <location>
        <begin position="853"/>
        <end position="880"/>
    </location>
</feature>
<evidence type="ECO:0000313" key="5">
    <source>
        <dbReference type="Proteomes" id="UP000018201"/>
    </source>
</evidence>
<keyword evidence="3" id="KW-0812">Transmembrane</keyword>
<feature type="compositionally biased region" description="Low complexity" evidence="2">
    <location>
        <begin position="681"/>
        <end position="695"/>
    </location>
</feature>
<name>U6GZ01_9EIME</name>
<dbReference type="VEuPathDB" id="ToxoDB:EPH_0043570"/>
<dbReference type="EMBL" id="HG692651">
    <property type="protein sequence ID" value="CDI83759.1"/>
    <property type="molecule type" value="Genomic_DNA"/>
</dbReference>
<feature type="region of interest" description="Disordered" evidence="2">
    <location>
        <begin position="681"/>
        <end position="703"/>
    </location>
</feature>
<keyword evidence="3" id="KW-0472">Membrane</keyword>
<organism evidence="4 5">
    <name type="scientific">Eimeria praecox</name>
    <dbReference type="NCBI Taxonomy" id="51316"/>
    <lineage>
        <taxon>Eukaryota</taxon>
        <taxon>Sar</taxon>
        <taxon>Alveolata</taxon>
        <taxon>Apicomplexa</taxon>
        <taxon>Conoidasida</taxon>
        <taxon>Coccidia</taxon>
        <taxon>Eucoccidiorida</taxon>
        <taxon>Eimeriorina</taxon>
        <taxon>Eimeriidae</taxon>
        <taxon>Eimeria</taxon>
    </lineage>
</organism>
<dbReference type="OrthoDB" id="347531at2759"/>
<keyword evidence="1" id="KW-0175">Coiled coil</keyword>
<reference evidence="4" key="2">
    <citation type="submission" date="2013-10" db="EMBL/GenBank/DDBJ databases">
        <authorList>
            <person name="Aslett M."/>
        </authorList>
    </citation>
    <scope>NUCLEOTIDE SEQUENCE [LARGE SCALE GENOMIC DNA]</scope>
    <source>
        <strain evidence="4">Houghton</strain>
    </source>
</reference>
<evidence type="ECO:0000256" key="1">
    <source>
        <dbReference type="SAM" id="Coils"/>
    </source>
</evidence>
<evidence type="ECO:0000313" key="4">
    <source>
        <dbReference type="EMBL" id="CDI83759.1"/>
    </source>
</evidence>
<evidence type="ECO:0000256" key="2">
    <source>
        <dbReference type="SAM" id="MobiDB-lite"/>
    </source>
</evidence>
<proteinExistence type="predicted"/>
<feature type="region of interest" description="Disordered" evidence="2">
    <location>
        <begin position="1"/>
        <end position="28"/>
    </location>
</feature>
<feature type="region of interest" description="Disordered" evidence="2">
    <location>
        <begin position="261"/>
        <end position="280"/>
    </location>
</feature>
<feature type="transmembrane region" description="Helical" evidence="3">
    <location>
        <begin position="919"/>
        <end position="941"/>
    </location>
</feature>
<keyword evidence="3" id="KW-1133">Transmembrane helix</keyword>
<sequence length="948" mass="104069">MLPRHRVQHQISAAVNDGPPTPQRQADKGNVIGCAAGEECLPTQQLRSCDFIPHLDRQKTPSQKDDTQQQQRWLAASFSLPVEEGPAVSIRSDSGRPEGWEHIRSDDTYAVYMCGNEAMQAERAFGNKSLLGDAISWGQEGGTIKASGSIAGWSSPSTEFEFVADAPWCNVRRLLRLSKIKQPGRWSRACSGLTSAFLRDRRRNAAEVHTAFDKAATEGEAGAAAADTQRAGHQGCPVVQLLRSAMYSSMLSGTQLIGRYDAVDEPPSGKEANRDPGSSRAILSDWGGLWQLTSVVSPRDSFSSCSSGERSRSVPVLPFALSCRDGESSHESLEDRFQSNTHLQQYVNVCDTDAARPLLPVGSSSLAVNSGTQRGTLPADEGEMAGFPDSAHVDSEVEASCSATEVSNPGEGGRSRDSARRLHGILLQHAQQHSESQCLRKLKKKDMRLNILIAALPGVDTDELCRQMFAEWQEVSRQRVSCGEEFVFRAPFVAPLVEVPVIAATSFAAVLPYCELRLLEERERGTVSQEEATERRVCSSVHVCLFLIPNSALPLSTGVLALLKRLRAVACMLPLLIAQQTASYEEILRDRGILRLQLAASDLATLEEMLLPLHSTPHAPEACAHCHKLYQPSEVPSESEPALIGGGFCNSDSGRGYMSSDGKAPDTHGPQTLKLEDYAESNNISSSSENASHASDGGCENYRRDDKLEMESAPASRYRCKMQSFSGIPLCLGAVHLPLVLHLPLSGTSVDAASRCTCKAGMGSCTEAVTTPLLLRGMLVEASAVLLRQRAEYGCFLPFLFQQQMLPNRKYKLRGLQQWEYAEKQQREQQQRVEALVDLRQGQIDSHPNADTAMYMQRQLNGLRDQLRKMQQQLVYLQERRFLQELLKEEAVTARSFPSPHGKTFSLNSNMENGEREELLSQMTQTGLVLALMLGFGAVLFNSMKRSC</sequence>
<protein>
    <submittedName>
        <fullName evidence="4">Uncharacterized protein</fullName>
    </submittedName>
</protein>
<evidence type="ECO:0000256" key="3">
    <source>
        <dbReference type="SAM" id="Phobius"/>
    </source>
</evidence>
<dbReference type="AlphaFoldDB" id="U6GZ01"/>
<keyword evidence="5" id="KW-1185">Reference proteome</keyword>
<accession>U6GZ01</accession>
<dbReference type="Proteomes" id="UP000018201">
    <property type="component" value="Unassembled WGS sequence"/>
</dbReference>